<evidence type="ECO:0000256" key="2">
    <source>
        <dbReference type="ARBA" id="ARBA00010113"/>
    </source>
</evidence>
<evidence type="ECO:0000256" key="6">
    <source>
        <dbReference type="ARBA" id="ARBA00022694"/>
    </source>
</evidence>
<protein>
    <recommendedName>
        <fullName evidence="4 14">tRNA(His) guanylyltransferase</fullName>
        <ecNumber evidence="3 14">2.7.7.79</ecNumber>
    </recommendedName>
    <alternativeName>
        <fullName evidence="12 14">tRNA-histidine guanylyltransferase</fullName>
    </alternativeName>
</protein>
<feature type="compositionally biased region" description="Polar residues" evidence="17">
    <location>
        <begin position="225"/>
        <end position="243"/>
    </location>
</feature>
<keyword evidence="8 14" id="KW-0479">Metal-binding</keyword>
<dbReference type="GO" id="GO:0008193">
    <property type="term" value="F:tRNA guanylyltransferase activity"/>
    <property type="evidence" value="ECO:0007669"/>
    <property type="project" value="UniProtKB-UniRule"/>
</dbReference>
<dbReference type="Pfam" id="PF14413">
    <property type="entry name" value="Thg1C"/>
    <property type="match status" value="1"/>
</dbReference>
<evidence type="ECO:0000256" key="9">
    <source>
        <dbReference type="ARBA" id="ARBA00022741"/>
    </source>
</evidence>
<dbReference type="PIRSF" id="PIRSF028980">
    <property type="entry name" value="tRNAHis_guanylyltransferase"/>
    <property type="match status" value="1"/>
</dbReference>
<dbReference type="EMBL" id="JAGPXD010000002">
    <property type="protein sequence ID" value="KAH7368494.1"/>
    <property type="molecule type" value="Genomic_DNA"/>
</dbReference>
<feature type="binding site" evidence="16">
    <location>
        <position position="76"/>
    </location>
    <ligand>
        <name>Mg(2+)</name>
        <dbReference type="ChEBI" id="CHEBI:18420"/>
        <label>1</label>
        <note>catalytic</note>
    </ligand>
</feature>
<name>A0A8K0TJS4_9PEZI</name>
<evidence type="ECO:0000256" key="14">
    <source>
        <dbReference type="PIRNR" id="PIRNR028980"/>
    </source>
</evidence>
<feature type="domain" description="tRNAHis guanylyltransferase catalytic" evidence="18">
    <location>
        <begin position="6"/>
        <end position="136"/>
    </location>
</feature>
<evidence type="ECO:0000256" key="8">
    <source>
        <dbReference type="ARBA" id="ARBA00022723"/>
    </source>
</evidence>
<keyword evidence="5 14" id="KW-0808">Transferase</keyword>
<gene>
    <name evidence="20" type="ORF">B0T11DRAFT_64603</name>
</gene>
<evidence type="ECO:0000256" key="15">
    <source>
        <dbReference type="PIRSR" id="PIRSR028980-1"/>
    </source>
</evidence>
<proteinExistence type="inferred from homology"/>
<evidence type="ECO:0000256" key="13">
    <source>
        <dbReference type="ARBA" id="ARBA00047281"/>
    </source>
</evidence>
<dbReference type="InterPro" id="IPR024956">
    <property type="entry name" value="tRNAHis_GuaTrfase_cat"/>
</dbReference>
<keyword evidence="10 14" id="KW-0460">Magnesium</keyword>
<comment type="cofactor">
    <cofactor evidence="16">
        <name>Mg(2+)</name>
        <dbReference type="ChEBI" id="CHEBI:18420"/>
    </cofactor>
    <text evidence="16">Binds 2 magnesium ions per subunit.</text>
</comment>
<feature type="binding site" evidence="16">
    <location>
        <position position="29"/>
    </location>
    <ligand>
        <name>Mg(2+)</name>
        <dbReference type="ChEBI" id="CHEBI:18420"/>
        <label>1</label>
        <note>catalytic</note>
    </ligand>
</feature>
<dbReference type="GO" id="GO:0006400">
    <property type="term" value="P:tRNA modification"/>
    <property type="evidence" value="ECO:0007669"/>
    <property type="project" value="UniProtKB-UniRule"/>
</dbReference>
<sequence>MANSKYEYVKAFEQPDVLLPNTWVVVRIDGRGFTKMCTKYAFEKPNDRRALDLMNAAAKAVMAELPDITIAYGISDEYSFVFHKSCTLFERRASKLVSTVVSTFTAFYVHSWATFFPETPLTAPLPSFDGRAVCYPSVQNLRDYMSWRQVDCHINNLYNTTFWALIQLGGMDNRAAEQLLAGTVSGDKNEILFSKFHINYNNEPEIYKKGSSIFRDYELVEPGTHNAQQEADASTEPPQQSKTQAEKEKKRRGKAAIVVHHLDIIKDEFWDRRPWLLTNKPGTVPKEI</sequence>
<dbReference type="Proteomes" id="UP000813385">
    <property type="component" value="Unassembled WGS sequence"/>
</dbReference>
<dbReference type="InterPro" id="IPR025845">
    <property type="entry name" value="Thg1_C_dom"/>
</dbReference>
<dbReference type="EC" id="2.7.7.79" evidence="3 14"/>
<evidence type="ECO:0000256" key="10">
    <source>
        <dbReference type="ARBA" id="ARBA00022842"/>
    </source>
</evidence>
<evidence type="ECO:0000259" key="18">
    <source>
        <dbReference type="Pfam" id="PF04446"/>
    </source>
</evidence>
<evidence type="ECO:0000256" key="3">
    <source>
        <dbReference type="ARBA" id="ARBA00012511"/>
    </source>
</evidence>
<feature type="binding site" evidence="16">
    <location>
        <position position="29"/>
    </location>
    <ligand>
        <name>Mg(2+)</name>
        <dbReference type="ChEBI" id="CHEBI:18420"/>
        <label>2</label>
        <note>catalytic</note>
    </ligand>
</feature>
<reference evidence="20" key="1">
    <citation type="journal article" date="2021" name="Nat. Commun.">
        <title>Genetic determinants of endophytism in the Arabidopsis root mycobiome.</title>
        <authorList>
            <person name="Mesny F."/>
            <person name="Miyauchi S."/>
            <person name="Thiergart T."/>
            <person name="Pickel B."/>
            <person name="Atanasova L."/>
            <person name="Karlsson M."/>
            <person name="Huettel B."/>
            <person name="Barry K.W."/>
            <person name="Haridas S."/>
            <person name="Chen C."/>
            <person name="Bauer D."/>
            <person name="Andreopoulos W."/>
            <person name="Pangilinan J."/>
            <person name="LaButti K."/>
            <person name="Riley R."/>
            <person name="Lipzen A."/>
            <person name="Clum A."/>
            <person name="Drula E."/>
            <person name="Henrissat B."/>
            <person name="Kohler A."/>
            <person name="Grigoriev I.V."/>
            <person name="Martin F.M."/>
            <person name="Hacquard S."/>
        </authorList>
    </citation>
    <scope>NUCLEOTIDE SEQUENCE</scope>
    <source>
        <strain evidence="20">MPI-CAGE-AT-0016</strain>
    </source>
</reference>
<feature type="region of interest" description="Disordered" evidence="17">
    <location>
        <begin position="225"/>
        <end position="254"/>
    </location>
</feature>
<dbReference type="Gene3D" id="3.30.70.3000">
    <property type="match status" value="1"/>
</dbReference>
<evidence type="ECO:0000256" key="11">
    <source>
        <dbReference type="ARBA" id="ARBA00023134"/>
    </source>
</evidence>
<keyword evidence="21" id="KW-1185">Reference proteome</keyword>
<comment type="caution">
    <text evidence="20">The sequence shown here is derived from an EMBL/GenBank/DDBJ whole genome shotgun (WGS) entry which is preliminary data.</text>
</comment>
<keyword evidence="9 14" id="KW-0547">Nucleotide-binding</keyword>
<organism evidence="20 21">
    <name type="scientific">Plectosphaerella cucumerina</name>
    <dbReference type="NCBI Taxonomy" id="40658"/>
    <lineage>
        <taxon>Eukaryota</taxon>
        <taxon>Fungi</taxon>
        <taxon>Dikarya</taxon>
        <taxon>Ascomycota</taxon>
        <taxon>Pezizomycotina</taxon>
        <taxon>Sordariomycetes</taxon>
        <taxon>Hypocreomycetidae</taxon>
        <taxon>Glomerellales</taxon>
        <taxon>Plectosphaerellaceae</taxon>
        <taxon>Plectosphaerella</taxon>
    </lineage>
</organism>
<evidence type="ECO:0000259" key="19">
    <source>
        <dbReference type="Pfam" id="PF14413"/>
    </source>
</evidence>
<comment type="similarity">
    <text evidence="2 14">Belongs to the tRNA(His) guanylyltransferase family.</text>
</comment>
<dbReference type="GO" id="GO:0000287">
    <property type="term" value="F:magnesium ion binding"/>
    <property type="evidence" value="ECO:0007669"/>
    <property type="project" value="UniProtKB-UniRule"/>
</dbReference>
<feature type="domain" description="Thg1 C-terminal" evidence="19">
    <location>
        <begin position="139"/>
        <end position="266"/>
    </location>
</feature>
<evidence type="ECO:0000256" key="5">
    <source>
        <dbReference type="ARBA" id="ARBA00022679"/>
    </source>
</evidence>
<evidence type="ECO:0000256" key="1">
    <source>
        <dbReference type="ARBA" id="ARBA00002939"/>
    </source>
</evidence>
<dbReference type="PANTHER" id="PTHR12729:SF6">
    <property type="entry name" value="TRNA(HIS) GUANYLYLTRANSFERASE-RELATED"/>
    <property type="match status" value="1"/>
</dbReference>
<keyword evidence="6 14" id="KW-0819">tRNA processing</keyword>
<feature type="binding site" evidence="16">
    <location>
        <position position="30"/>
    </location>
    <ligand>
        <name>Mg(2+)</name>
        <dbReference type="ChEBI" id="CHEBI:18420"/>
        <label>1</label>
        <note>catalytic</note>
    </ligand>
</feature>
<comment type="catalytic activity">
    <reaction evidence="13 14">
        <text>a 5'-end ribonucleotide-tRNA(His) + GTP + ATP + H2O = a 5'-end phospho-guanosine-ribonucleotide-tRNA(His) + AMP + 2 diphosphate + H(+)</text>
        <dbReference type="Rhea" id="RHEA:54564"/>
        <dbReference type="Rhea" id="RHEA-COMP:14193"/>
        <dbReference type="Rhea" id="RHEA-COMP:14917"/>
        <dbReference type="ChEBI" id="CHEBI:15377"/>
        <dbReference type="ChEBI" id="CHEBI:15378"/>
        <dbReference type="ChEBI" id="CHEBI:30616"/>
        <dbReference type="ChEBI" id="CHEBI:33019"/>
        <dbReference type="ChEBI" id="CHEBI:37565"/>
        <dbReference type="ChEBI" id="CHEBI:138282"/>
        <dbReference type="ChEBI" id="CHEBI:141847"/>
        <dbReference type="ChEBI" id="CHEBI:456215"/>
        <dbReference type="EC" id="2.7.7.79"/>
    </reaction>
</comment>
<evidence type="ECO:0000256" key="7">
    <source>
        <dbReference type="ARBA" id="ARBA00022695"/>
    </source>
</evidence>
<dbReference type="GO" id="GO:0005525">
    <property type="term" value="F:GTP binding"/>
    <property type="evidence" value="ECO:0007669"/>
    <property type="project" value="UniProtKB-UniRule"/>
</dbReference>
<keyword evidence="7 14" id="KW-0548">Nucleotidyltransferase</keyword>
<dbReference type="InterPro" id="IPR038469">
    <property type="entry name" value="tRNAHis_GuaTrfase_Thg1_sf"/>
</dbReference>
<dbReference type="InterPro" id="IPR007537">
    <property type="entry name" value="tRNAHis_GuaTrfase_Thg1"/>
</dbReference>
<evidence type="ECO:0000256" key="16">
    <source>
        <dbReference type="PIRSR" id="PIRSR028980-2"/>
    </source>
</evidence>
<dbReference type="AlphaFoldDB" id="A0A8K0TJS4"/>
<comment type="function">
    <text evidence="1 14">Adds a GMP to the 5'-end of tRNA(His) after transcription and RNase P cleavage.</text>
</comment>
<dbReference type="PANTHER" id="PTHR12729">
    <property type="entry name" value="TRNA(HIS) GUANYLYLTRANSFERASE-RELATED"/>
    <property type="match status" value="1"/>
</dbReference>
<evidence type="ECO:0000313" key="20">
    <source>
        <dbReference type="EMBL" id="KAH7368494.1"/>
    </source>
</evidence>
<accession>A0A8K0TJS4</accession>
<evidence type="ECO:0000256" key="12">
    <source>
        <dbReference type="ARBA" id="ARBA00032480"/>
    </source>
</evidence>
<evidence type="ECO:0000256" key="17">
    <source>
        <dbReference type="SAM" id="MobiDB-lite"/>
    </source>
</evidence>
<evidence type="ECO:0000256" key="4">
    <source>
        <dbReference type="ARBA" id="ARBA00015443"/>
    </source>
</evidence>
<evidence type="ECO:0000313" key="21">
    <source>
        <dbReference type="Proteomes" id="UP000813385"/>
    </source>
</evidence>
<feature type="binding site" evidence="16">
    <location>
        <position position="76"/>
    </location>
    <ligand>
        <name>Mg(2+)</name>
        <dbReference type="ChEBI" id="CHEBI:18420"/>
        <label>2</label>
        <note>catalytic</note>
    </ligand>
</feature>
<dbReference type="Pfam" id="PF04446">
    <property type="entry name" value="Thg1"/>
    <property type="match status" value="1"/>
</dbReference>
<dbReference type="FunFam" id="3.30.70.3000:FF:000001">
    <property type="entry name" value="tRNA(His) guanylyltransferase"/>
    <property type="match status" value="1"/>
</dbReference>
<feature type="binding site" evidence="15">
    <location>
        <begin position="75"/>
        <end position="76"/>
    </location>
    <ligand>
        <name>GTP</name>
        <dbReference type="ChEBI" id="CHEBI:37565"/>
    </ligand>
</feature>
<keyword evidence="11 14" id="KW-0342">GTP-binding</keyword>
<dbReference type="OrthoDB" id="62560at2759"/>